<evidence type="ECO:0000256" key="5">
    <source>
        <dbReference type="ARBA" id="ARBA00023211"/>
    </source>
</evidence>
<evidence type="ECO:0000259" key="7">
    <source>
        <dbReference type="Pfam" id="PF00557"/>
    </source>
</evidence>
<reference evidence="8" key="1">
    <citation type="journal article" date="2021" name="PeerJ">
        <title>Extensive microbial diversity within the chicken gut microbiome revealed by metagenomics and culture.</title>
        <authorList>
            <person name="Gilroy R."/>
            <person name="Ravi A."/>
            <person name="Getino M."/>
            <person name="Pursley I."/>
            <person name="Horton D.L."/>
            <person name="Alikhan N.F."/>
            <person name="Baker D."/>
            <person name="Gharbi K."/>
            <person name="Hall N."/>
            <person name="Watson M."/>
            <person name="Adriaenssens E.M."/>
            <person name="Foster-Nyarko E."/>
            <person name="Jarju S."/>
            <person name="Secka A."/>
            <person name="Antonio M."/>
            <person name="Oren A."/>
            <person name="Chaudhuri R.R."/>
            <person name="La Ragione R."/>
            <person name="Hildebrand F."/>
            <person name="Pallen M.J."/>
        </authorList>
    </citation>
    <scope>NUCLEOTIDE SEQUENCE</scope>
    <source>
        <strain evidence="8">CHK169-2315</strain>
    </source>
</reference>
<keyword evidence="4" id="KW-0378">Hydrolase</keyword>
<dbReference type="CDD" id="cd01092">
    <property type="entry name" value="APP-like"/>
    <property type="match status" value="1"/>
</dbReference>
<dbReference type="SUPFAM" id="SSF55920">
    <property type="entry name" value="Creatinase/aminopeptidase"/>
    <property type="match status" value="1"/>
</dbReference>
<comment type="similarity">
    <text evidence="2 6">Belongs to the peptidase M24B family.</text>
</comment>
<reference evidence="8" key="2">
    <citation type="submission" date="2021-04" db="EMBL/GenBank/DDBJ databases">
        <authorList>
            <person name="Gilroy R."/>
        </authorList>
    </citation>
    <scope>NUCLEOTIDE SEQUENCE</scope>
    <source>
        <strain evidence="8">CHK169-2315</strain>
    </source>
</reference>
<evidence type="ECO:0000256" key="1">
    <source>
        <dbReference type="ARBA" id="ARBA00001936"/>
    </source>
</evidence>
<proteinExistence type="inferred from homology"/>
<dbReference type="PANTHER" id="PTHR46112:SF10">
    <property type="entry name" value="DIPEPTIDASE YKVY-RELATED"/>
    <property type="match status" value="1"/>
</dbReference>
<dbReference type="PROSITE" id="PS00491">
    <property type="entry name" value="PROLINE_PEPTIDASE"/>
    <property type="match status" value="1"/>
</dbReference>
<keyword evidence="8" id="KW-0031">Aminopeptidase</keyword>
<dbReference type="PANTHER" id="PTHR46112">
    <property type="entry name" value="AMINOPEPTIDASE"/>
    <property type="match status" value="1"/>
</dbReference>
<evidence type="ECO:0000256" key="3">
    <source>
        <dbReference type="ARBA" id="ARBA00022723"/>
    </source>
</evidence>
<name>A0A9D1PNA4_9BACI</name>
<dbReference type="InterPro" id="IPR000994">
    <property type="entry name" value="Pept_M24"/>
</dbReference>
<dbReference type="Pfam" id="PF00557">
    <property type="entry name" value="Peptidase_M24"/>
    <property type="match status" value="1"/>
</dbReference>
<dbReference type="GO" id="GO:0046872">
    <property type="term" value="F:metal ion binding"/>
    <property type="evidence" value="ECO:0007669"/>
    <property type="project" value="UniProtKB-KW"/>
</dbReference>
<accession>A0A9D1PNA4</accession>
<organism evidence="8 9">
    <name type="scientific">Candidatus Pseudogracilibacillus intestinigallinarum</name>
    <dbReference type="NCBI Taxonomy" id="2838742"/>
    <lineage>
        <taxon>Bacteria</taxon>
        <taxon>Bacillati</taxon>
        <taxon>Bacillota</taxon>
        <taxon>Bacilli</taxon>
        <taxon>Bacillales</taxon>
        <taxon>Bacillaceae</taxon>
        <taxon>Pseudogracilibacillus</taxon>
    </lineage>
</organism>
<comment type="cofactor">
    <cofactor evidence="1">
        <name>Mn(2+)</name>
        <dbReference type="ChEBI" id="CHEBI:29035"/>
    </cofactor>
</comment>
<dbReference type="Proteomes" id="UP000823937">
    <property type="component" value="Unassembled WGS sequence"/>
</dbReference>
<dbReference type="GO" id="GO:0004177">
    <property type="term" value="F:aminopeptidase activity"/>
    <property type="evidence" value="ECO:0007669"/>
    <property type="project" value="UniProtKB-KW"/>
</dbReference>
<evidence type="ECO:0000256" key="6">
    <source>
        <dbReference type="RuleBase" id="RU000590"/>
    </source>
</evidence>
<evidence type="ECO:0000256" key="4">
    <source>
        <dbReference type="ARBA" id="ARBA00022801"/>
    </source>
</evidence>
<dbReference type="InterPro" id="IPR036005">
    <property type="entry name" value="Creatinase/aminopeptidase-like"/>
</dbReference>
<evidence type="ECO:0000313" key="9">
    <source>
        <dbReference type="Proteomes" id="UP000823937"/>
    </source>
</evidence>
<dbReference type="AlphaFoldDB" id="A0A9D1PNA4"/>
<protein>
    <submittedName>
        <fullName evidence="8">Aminopeptidase P family protein</fullName>
    </submittedName>
</protein>
<keyword evidence="3 6" id="KW-0479">Metal-binding</keyword>
<sequence>MKEKSAICFIEKNYMTVAQYEALQKETGINNFKSVERAIIDMRLRKSTIEIEKVKKAISITENALDEIIPFIKIGMTENEIKTKLETTLQDLGAEKVAFDTMVLTGENSGLPHGEPGDRQIQYGDFLLFDFGVFVDHYCSDITRTFAIGKISDEQRQIYDAVLKANEKAIEAVRLGDPIKNIDHAARTVIEDASYGAYFTHRTGHGLGLEVHEAPSIHGENKEKILGGLLFTIEPGIYKEGVGGVRIEDDVYVHPNGEVEVLTSFPKQLTIIDAK</sequence>
<keyword evidence="5" id="KW-0464">Manganese</keyword>
<keyword evidence="8" id="KW-0645">Protease</keyword>
<feature type="domain" description="Peptidase M24" evidence="7">
    <location>
        <begin position="52"/>
        <end position="254"/>
    </location>
</feature>
<dbReference type="InterPro" id="IPR001131">
    <property type="entry name" value="Peptidase_M24B_aminopep-P_CS"/>
</dbReference>
<evidence type="ECO:0000256" key="2">
    <source>
        <dbReference type="ARBA" id="ARBA00008766"/>
    </source>
</evidence>
<comment type="caution">
    <text evidence="8">The sequence shown here is derived from an EMBL/GenBank/DDBJ whole genome shotgun (WGS) entry which is preliminary data.</text>
</comment>
<dbReference type="Gene3D" id="3.90.230.10">
    <property type="entry name" value="Creatinase/methionine aminopeptidase superfamily"/>
    <property type="match status" value="1"/>
</dbReference>
<gene>
    <name evidence="8" type="ORF">H9895_10965</name>
</gene>
<evidence type="ECO:0000313" key="8">
    <source>
        <dbReference type="EMBL" id="HIV75585.1"/>
    </source>
</evidence>
<dbReference type="InterPro" id="IPR050659">
    <property type="entry name" value="Peptidase_M24B"/>
</dbReference>
<dbReference type="EMBL" id="DXHX01000159">
    <property type="protein sequence ID" value="HIV75585.1"/>
    <property type="molecule type" value="Genomic_DNA"/>
</dbReference>